<dbReference type="InterPro" id="IPR035923">
    <property type="entry name" value="TT1751-like_sf"/>
</dbReference>
<evidence type="ECO:0000256" key="1">
    <source>
        <dbReference type="SAM" id="SignalP"/>
    </source>
</evidence>
<organism evidence="2 3">
    <name type="scientific">Alloyangia pacifica</name>
    <dbReference type="NCBI Taxonomy" id="311180"/>
    <lineage>
        <taxon>Bacteria</taxon>
        <taxon>Pseudomonadati</taxon>
        <taxon>Pseudomonadota</taxon>
        <taxon>Alphaproteobacteria</taxon>
        <taxon>Rhodobacterales</taxon>
        <taxon>Roseobacteraceae</taxon>
        <taxon>Alloyangia</taxon>
    </lineage>
</organism>
<dbReference type="KEGG" id="ypac:CEW88_16475"/>
<protein>
    <submittedName>
        <fullName evidence="2">DUF302 domain-containing protein</fullName>
    </submittedName>
</protein>
<dbReference type="EMBL" id="CP022190">
    <property type="protein sequence ID" value="AWI85330.1"/>
    <property type="molecule type" value="Genomic_DNA"/>
</dbReference>
<dbReference type="AlphaFoldDB" id="A0A2U8HI50"/>
<evidence type="ECO:0000313" key="3">
    <source>
        <dbReference type="Proteomes" id="UP000244915"/>
    </source>
</evidence>
<sequence>MLRTLALLITLPAAATAQEVITHAYDGSFEEATFALENAIIGEGLVVDHVSHVGEMLARTGADIGAETHLFDAADVYLFCSATTSREVMQADPENLAFCPYAMFVESRGAETKIGYRSFARESMAPVNALLARIAGAATEF</sequence>
<accession>A0A2U8HI50</accession>
<evidence type="ECO:0000313" key="2">
    <source>
        <dbReference type="EMBL" id="AWI85330.1"/>
    </source>
</evidence>
<dbReference type="RefSeq" id="WP_108968972.1">
    <property type="nucleotide sequence ID" value="NZ_CP022190.1"/>
</dbReference>
<reference evidence="2 3" key="1">
    <citation type="submission" date="2017-06" db="EMBL/GenBank/DDBJ databases">
        <title>Yangia sp. YSBP01 complete genome sequence.</title>
        <authorList>
            <person name="Woo J.-H."/>
            <person name="Kim H.-S."/>
        </authorList>
    </citation>
    <scope>NUCLEOTIDE SEQUENCE [LARGE SCALE GENOMIC DNA]</scope>
    <source>
        <strain evidence="2 3">YSBP01</strain>
    </source>
</reference>
<name>A0A2U8HI50_9RHOB</name>
<proteinExistence type="predicted"/>
<feature type="signal peptide" evidence="1">
    <location>
        <begin position="1"/>
        <end position="17"/>
    </location>
</feature>
<feature type="chain" id="PRO_5015870197" evidence="1">
    <location>
        <begin position="18"/>
        <end position="141"/>
    </location>
</feature>
<gene>
    <name evidence="2" type="ORF">CEW88_16475</name>
</gene>
<keyword evidence="1" id="KW-0732">Signal</keyword>
<dbReference type="Proteomes" id="UP000244915">
    <property type="component" value="Chromosome 2"/>
</dbReference>
<dbReference type="SUPFAM" id="SSF103247">
    <property type="entry name" value="TT1751-like"/>
    <property type="match status" value="1"/>
</dbReference>
<dbReference type="OrthoDB" id="7363179at2"/>
<dbReference type="Gene3D" id="3.30.310.70">
    <property type="entry name" value="TT1751-like domain"/>
    <property type="match status" value="1"/>
</dbReference>